<organism evidence="2 3">
    <name type="scientific">Amblyomma americanum</name>
    <name type="common">Lone star tick</name>
    <dbReference type="NCBI Taxonomy" id="6943"/>
    <lineage>
        <taxon>Eukaryota</taxon>
        <taxon>Metazoa</taxon>
        <taxon>Ecdysozoa</taxon>
        <taxon>Arthropoda</taxon>
        <taxon>Chelicerata</taxon>
        <taxon>Arachnida</taxon>
        <taxon>Acari</taxon>
        <taxon>Parasitiformes</taxon>
        <taxon>Ixodida</taxon>
        <taxon>Ixodoidea</taxon>
        <taxon>Ixodidae</taxon>
        <taxon>Amblyomminae</taxon>
        <taxon>Amblyomma</taxon>
    </lineage>
</organism>
<dbReference type="Gene3D" id="3.40.30.10">
    <property type="entry name" value="Glutaredoxin"/>
    <property type="match status" value="1"/>
</dbReference>
<dbReference type="EMBL" id="JARKHS020008245">
    <property type="protein sequence ID" value="KAK8780940.1"/>
    <property type="molecule type" value="Genomic_DNA"/>
</dbReference>
<feature type="domain" description="Thioredoxin-like fold" evidence="1">
    <location>
        <begin position="27"/>
        <end position="119"/>
    </location>
</feature>
<dbReference type="InterPro" id="IPR029519">
    <property type="entry name" value="RdCVF2"/>
</dbReference>
<gene>
    <name evidence="2" type="ORF">V5799_017719</name>
</gene>
<evidence type="ECO:0000313" key="3">
    <source>
        <dbReference type="Proteomes" id="UP001321473"/>
    </source>
</evidence>
<protein>
    <recommendedName>
        <fullName evidence="1">Thioredoxin-like fold domain-containing protein</fullName>
    </recommendedName>
</protein>
<dbReference type="PANTHER" id="PTHR46762">
    <property type="entry name" value="NUCLEOREDOXIN-LIKE PROTEIN 2"/>
    <property type="match status" value="1"/>
</dbReference>
<evidence type="ECO:0000313" key="2">
    <source>
        <dbReference type="EMBL" id="KAK8780940.1"/>
    </source>
</evidence>
<dbReference type="GO" id="GO:0007600">
    <property type="term" value="P:sensory perception"/>
    <property type="evidence" value="ECO:0007669"/>
    <property type="project" value="InterPro"/>
</dbReference>
<dbReference type="AlphaFoldDB" id="A0AAQ4F1D9"/>
<dbReference type="InterPro" id="IPR012336">
    <property type="entry name" value="Thioredoxin-like_fold"/>
</dbReference>
<dbReference type="Proteomes" id="UP001321473">
    <property type="component" value="Unassembled WGS sequence"/>
</dbReference>
<proteinExistence type="predicted"/>
<dbReference type="InterPro" id="IPR036249">
    <property type="entry name" value="Thioredoxin-like_sf"/>
</dbReference>
<accession>A0AAQ4F1D9</accession>
<comment type="caution">
    <text evidence="2">The sequence shown here is derived from an EMBL/GenBank/DDBJ whole genome shotgun (WGS) entry which is preliminary data.</text>
</comment>
<keyword evidence="3" id="KW-1185">Reference proteome</keyword>
<reference evidence="2 3" key="1">
    <citation type="journal article" date="2023" name="Arcadia Sci">
        <title>De novo assembly of a long-read Amblyomma americanum tick genome.</title>
        <authorList>
            <person name="Chou S."/>
            <person name="Poskanzer K.E."/>
            <person name="Rollins M."/>
            <person name="Thuy-Boun P.S."/>
        </authorList>
    </citation>
    <scope>NUCLEOTIDE SEQUENCE [LARGE SCALE GENOMIC DNA]</scope>
    <source>
        <strain evidence="2">F_SG_1</strain>
        <tissue evidence="2">Salivary glands</tissue>
    </source>
</reference>
<name>A0AAQ4F1D9_AMBAM</name>
<dbReference type="PANTHER" id="PTHR46762:SF1">
    <property type="entry name" value="NUCLEOREDOXIN-LIKE PROTEIN 2"/>
    <property type="match status" value="1"/>
</dbReference>
<evidence type="ECO:0000259" key="1">
    <source>
        <dbReference type="Pfam" id="PF13905"/>
    </source>
</evidence>
<sequence length="145" mass="16142">MDLFRGKVLLTKDGTSISADAALRNKRIICLYFSAQWCPPCCSFTPLLAQAYRDAKQLGLPIEVVFLSQNRTAEEMLDDLKNHHAEWLTLPFGDNLQLTLKTRYKVAGIPTLVVLKADGALICANGRPDVQTKGSQAFKDWLTCI</sequence>
<dbReference type="GO" id="GO:0045494">
    <property type="term" value="P:photoreceptor cell maintenance"/>
    <property type="evidence" value="ECO:0007669"/>
    <property type="project" value="InterPro"/>
</dbReference>
<dbReference type="Pfam" id="PF13905">
    <property type="entry name" value="Thioredoxin_8"/>
    <property type="match status" value="1"/>
</dbReference>
<dbReference type="SUPFAM" id="SSF52833">
    <property type="entry name" value="Thioredoxin-like"/>
    <property type="match status" value="1"/>
</dbReference>